<comment type="caution">
    <text evidence="2">The sequence shown here is derived from an EMBL/GenBank/DDBJ whole genome shotgun (WGS) entry which is preliminary data.</text>
</comment>
<feature type="domain" description="Transposase IS110-like N-terminal" evidence="1">
    <location>
        <begin position="6"/>
        <end position="169"/>
    </location>
</feature>
<dbReference type="PANTHER" id="PTHR33055">
    <property type="entry name" value="TRANSPOSASE FOR INSERTION SEQUENCE ELEMENT IS1111A"/>
    <property type="match status" value="1"/>
</dbReference>
<dbReference type="GO" id="GO:0004803">
    <property type="term" value="F:transposase activity"/>
    <property type="evidence" value="ECO:0007669"/>
    <property type="project" value="InterPro"/>
</dbReference>
<dbReference type="EMBL" id="BARU01033092">
    <property type="protein sequence ID" value="GAH63614.1"/>
    <property type="molecule type" value="Genomic_DNA"/>
</dbReference>
<evidence type="ECO:0000313" key="2">
    <source>
        <dbReference type="EMBL" id="GAH63614.1"/>
    </source>
</evidence>
<reference evidence="2" key="1">
    <citation type="journal article" date="2014" name="Front. Microbiol.">
        <title>High frequency of phylogenetically diverse reductive dehalogenase-homologous genes in deep subseafloor sedimentary metagenomes.</title>
        <authorList>
            <person name="Kawai M."/>
            <person name="Futagami T."/>
            <person name="Toyoda A."/>
            <person name="Takaki Y."/>
            <person name="Nishi S."/>
            <person name="Hori S."/>
            <person name="Arai W."/>
            <person name="Tsubouchi T."/>
            <person name="Morono Y."/>
            <person name="Uchiyama I."/>
            <person name="Ito T."/>
            <person name="Fujiyama A."/>
            <person name="Inagaki F."/>
            <person name="Takami H."/>
        </authorList>
    </citation>
    <scope>NUCLEOTIDE SEQUENCE</scope>
    <source>
        <strain evidence="2">Expedition CK06-06</strain>
    </source>
</reference>
<feature type="non-terminal residue" evidence="2">
    <location>
        <position position="234"/>
    </location>
</feature>
<proteinExistence type="predicted"/>
<dbReference type="GO" id="GO:0003677">
    <property type="term" value="F:DNA binding"/>
    <property type="evidence" value="ECO:0007669"/>
    <property type="project" value="InterPro"/>
</dbReference>
<gene>
    <name evidence="2" type="ORF">S03H2_52109</name>
</gene>
<accession>X1IBY4</accession>
<dbReference type="GO" id="GO:0006313">
    <property type="term" value="P:DNA transposition"/>
    <property type="evidence" value="ECO:0007669"/>
    <property type="project" value="InterPro"/>
</dbReference>
<protein>
    <recommendedName>
        <fullName evidence="1">Transposase IS110-like N-terminal domain-containing protein</fullName>
    </recommendedName>
</protein>
<dbReference type="InterPro" id="IPR002525">
    <property type="entry name" value="Transp_IS110-like_N"/>
</dbReference>
<dbReference type="AlphaFoldDB" id="X1IBY4"/>
<name>X1IBY4_9ZZZZ</name>
<dbReference type="Pfam" id="PF01548">
    <property type="entry name" value="DEDD_Tnp_IS110"/>
    <property type="match status" value="1"/>
</dbReference>
<organism evidence="2">
    <name type="scientific">marine sediment metagenome</name>
    <dbReference type="NCBI Taxonomy" id="412755"/>
    <lineage>
        <taxon>unclassified sequences</taxon>
        <taxon>metagenomes</taxon>
        <taxon>ecological metagenomes</taxon>
    </lineage>
</organism>
<dbReference type="InterPro" id="IPR047650">
    <property type="entry name" value="Transpos_IS110"/>
</dbReference>
<sequence length="234" mass="26577">MQQYYLGIDVSKGYADFVILDKKKQPVEKNFQLDDTFDGHSHLYERICKFSNEHPESIINASVESTGGYENNWFNSLIKFQGSLNLRTARLNPLGVSANSKADLKRNITDKISAQNVAEYMIAHPEKVSYQEKDPSTGFRKQWGFIQMLTKQKTQLLNQLESLLYNANPDLSTYCKDGVPEWVLKLLVLYPTAYKLSKAKLSSVAKIPYITFKRAQELVAHAKKSIASATDKIT</sequence>
<evidence type="ECO:0000259" key="1">
    <source>
        <dbReference type="Pfam" id="PF01548"/>
    </source>
</evidence>